<accession>A0ABT4UA28</accession>
<dbReference type="EMBL" id="JAQFWQ010000092">
    <property type="protein sequence ID" value="MDA2813821.1"/>
    <property type="molecule type" value="Genomic_DNA"/>
</dbReference>
<protein>
    <recommendedName>
        <fullName evidence="4">Secreted protein</fullName>
    </recommendedName>
</protein>
<evidence type="ECO:0000256" key="1">
    <source>
        <dbReference type="SAM" id="SignalP"/>
    </source>
</evidence>
<evidence type="ECO:0000313" key="2">
    <source>
        <dbReference type="EMBL" id="MDA2813821.1"/>
    </source>
</evidence>
<dbReference type="Proteomes" id="UP001527866">
    <property type="component" value="Unassembled WGS sequence"/>
</dbReference>
<evidence type="ECO:0000313" key="3">
    <source>
        <dbReference type="Proteomes" id="UP001527866"/>
    </source>
</evidence>
<gene>
    <name evidence="2" type="ORF">O4J56_24460</name>
</gene>
<reference evidence="2 3" key="1">
    <citation type="submission" date="2023-01" db="EMBL/GenBank/DDBJ databases">
        <title>Draft genome sequence of Nocardiopsis sp. RSe5-2 isolated from halophytes.</title>
        <authorList>
            <person name="Duangmal K."/>
            <person name="Chantavorakit T."/>
        </authorList>
    </citation>
    <scope>NUCLEOTIDE SEQUENCE [LARGE SCALE GENOMIC DNA]</scope>
    <source>
        <strain evidence="2 3">RSe5-2</strain>
    </source>
</reference>
<feature type="signal peptide" evidence="1">
    <location>
        <begin position="1"/>
        <end position="32"/>
    </location>
</feature>
<name>A0ABT4UA28_9ACTN</name>
<sequence length="180" mass="18010">MTPVALPRIRAAAVLGALPLAAAGLFTAPASAAPAQDVDLVCTTTFQFDFTPALDFNTVDADGVATIASCRTPNGSQPDLQSAQVVSTPGTEAAGCSPAPLNIDGGATIEWNTGRTSQVDFVISTDPETGDLGLTADIIRGVMAGGTITAVPVIATQDGLCGADGVRSFTANAAALTFTK</sequence>
<dbReference type="RefSeq" id="WP_270688993.1">
    <property type="nucleotide sequence ID" value="NZ_JAQFWQ010000092.1"/>
</dbReference>
<keyword evidence="3" id="KW-1185">Reference proteome</keyword>
<keyword evidence="1" id="KW-0732">Signal</keyword>
<proteinExistence type="predicted"/>
<evidence type="ECO:0008006" key="4">
    <source>
        <dbReference type="Google" id="ProtNLM"/>
    </source>
</evidence>
<feature type="chain" id="PRO_5046743057" description="Secreted protein" evidence="1">
    <location>
        <begin position="33"/>
        <end position="180"/>
    </location>
</feature>
<organism evidence="2 3">
    <name type="scientific">Nocardiopsis endophytica</name>
    <dbReference type="NCBI Taxonomy" id="3018445"/>
    <lineage>
        <taxon>Bacteria</taxon>
        <taxon>Bacillati</taxon>
        <taxon>Actinomycetota</taxon>
        <taxon>Actinomycetes</taxon>
        <taxon>Streptosporangiales</taxon>
        <taxon>Nocardiopsidaceae</taxon>
        <taxon>Nocardiopsis</taxon>
    </lineage>
</organism>
<comment type="caution">
    <text evidence="2">The sequence shown here is derived from an EMBL/GenBank/DDBJ whole genome shotgun (WGS) entry which is preliminary data.</text>
</comment>